<protein>
    <submittedName>
        <fullName evidence="2">Uncharacterized protein</fullName>
    </submittedName>
</protein>
<accession>A0A246BED3</accession>
<gene>
    <name evidence="2" type="ORF">CBQ26_19050</name>
</gene>
<dbReference type="AlphaFoldDB" id="A0A246BED3"/>
<feature type="compositionally biased region" description="Polar residues" evidence="1">
    <location>
        <begin position="173"/>
        <end position="183"/>
    </location>
</feature>
<dbReference type="EMBL" id="NHMK01000033">
    <property type="protein sequence ID" value="OWL93576.1"/>
    <property type="molecule type" value="Genomic_DNA"/>
</dbReference>
<evidence type="ECO:0000313" key="2">
    <source>
        <dbReference type="EMBL" id="OWL93576.1"/>
    </source>
</evidence>
<feature type="region of interest" description="Disordered" evidence="1">
    <location>
        <begin position="163"/>
        <end position="185"/>
    </location>
</feature>
<name>A0A246BED3_9DEIO</name>
<keyword evidence="3" id="KW-1185">Reference proteome</keyword>
<reference evidence="2 3" key="1">
    <citation type="submission" date="2017-05" db="EMBL/GenBank/DDBJ databases">
        <title>De novo genome assembly of Deniococcus indicus strain DR1.</title>
        <authorList>
            <person name="Chauhan D."/>
            <person name="Yennamalli R.M."/>
            <person name="Priyadarshini R."/>
        </authorList>
    </citation>
    <scope>NUCLEOTIDE SEQUENCE [LARGE SCALE GENOMIC DNA]</scope>
    <source>
        <strain evidence="2 3">DR1</strain>
    </source>
</reference>
<evidence type="ECO:0000313" key="3">
    <source>
        <dbReference type="Proteomes" id="UP000197208"/>
    </source>
</evidence>
<proteinExistence type="predicted"/>
<evidence type="ECO:0000256" key="1">
    <source>
        <dbReference type="SAM" id="MobiDB-lite"/>
    </source>
</evidence>
<dbReference type="OrthoDB" id="59975at2"/>
<organism evidence="2 3">
    <name type="scientific">Deinococcus indicus</name>
    <dbReference type="NCBI Taxonomy" id="223556"/>
    <lineage>
        <taxon>Bacteria</taxon>
        <taxon>Thermotogati</taxon>
        <taxon>Deinococcota</taxon>
        <taxon>Deinococci</taxon>
        <taxon>Deinococcales</taxon>
        <taxon>Deinococcaceae</taxon>
        <taxon>Deinococcus</taxon>
    </lineage>
</organism>
<sequence length="247" mass="26410">MPHYARECMKVAWPLPAVVMTLGLSIGSLGSSAPTPPALPAGWQPRLAALLPATAQTVTLLERRPSISTLELQLRVASVGGNPQALQQVIVNAARGVQPTYDERLGISREDFKRYVVFQEVLASTGKTFRLAVTRDASQVTFGDGPLMDGVLKGVSIDLKTGEMRGPEGFSARPTSVTPSTAPDQGLDVRSGFQWRVAGSNATSGNGVRGTLSLLQLSSGRVVLSYTRTSMIRRSVDTGELIVEYTR</sequence>
<comment type="caution">
    <text evidence="2">The sequence shown here is derived from an EMBL/GenBank/DDBJ whole genome shotgun (WGS) entry which is preliminary data.</text>
</comment>
<dbReference type="Proteomes" id="UP000197208">
    <property type="component" value="Unassembled WGS sequence"/>
</dbReference>